<comment type="similarity">
    <text evidence="1">Belongs to the ornithine cyclodeaminase/mu-crystallin family.</text>
</comment>
<dbReference type="FunFam" id="3.40.50.720:FF:000311">
    <property type="entry name" value="Ornithine cyclodeaminase"/>
    <property type="match status" value="1"/>
</dbReference>
<evidence type="ECO:0000313" key="3">
    <source>
        <dbReference type="Proteomes" id="UP000000753"/>
    </source>
</evidence>
<protein>
    <submittedName>
        <fullName evidence="2">Ornithine cyclodeaminase</fullName>
    </submittedName>
</protein>
<dbReference type="eggNOG" id="COG2423">
    <property type="taxonomic scope" value="Bacteria"/>
</dbReference>
<gene>
    <name evidence="2" type="ordered locus">swp_3859</name>
</gene>
<accession>B8CQS0</accession>
<dbReference type="GO" id="GO:0019752">
    <property type="term" value="P:carboxylic acid metabolic process"/>
    <property type="evidence" value="ECO:0007669"/>
    <property type="project" value="UniProtKB-ARBA"/>
</dbReference>
<dbReference type="NCBIfam" id="NF004793">
    <property type="entry name" value="PRK06141.1"/>
    <property type="match status" value="1"/>
</dbReference>
<dbReference type="GO" id="GO:0005737">
    <property type="term" value="C:cytoplasm"/>
    <property type="evidence" value="ECO:0007669"/>
    <property type="project" value="TreeGrafter"/>
</dbReference>
<keyword evidence="3" id="KW-1185">Reference proteome</keyword>
<dbReference type="PIRSF" id="PIRSF001439">
    <property type="entry name" value="CryM"/>
    <property type="match status" value="1"/>
</dbReference>
<dbReference type="GO" id="GO:0016491">
    <property type="term" value="F:oxidoreductase activity"/>
    <property type="evidence" value="ECO:0007669"/>
    <property type="project" value="UniProtKB-ARBA"/>
</dbReference>
<dbReference type="STRING" id="225849.swp_3859"/>
<dbReference type="SUPFAM" id="SSF51735">
    <property type="entry name" value="NAD(P)-binding Rossmann-fold domains"/>
    <property type="match status" value="1"/>
</dbReference>
<dbReference type="InterPro" id="IPR003462">
    <property type="entry name" value="ODC_Mu_crystall"/>
</dbReference>
<dbReference type="KEGG" id="swp:swp_3859"/>
<dbReference type="EMBL" id="CP000472">
    <property type="protein sequence ID" value="ACJ30536.1"/>
    <property type="molecule type" value="Genomic_DNA"/>
</dbReference>
<reference evidence="2 3" key="1">
    <citation type="journal article" date="2008" name="PLoS ONE">
        <title>Environmental adaptation: genomic analysis of the piezotolerant and psychrotolerant deep-sea iron reducing bacterium Shewanella piezotolerans WP3.</title>
        <authorList>
            <person name="Wang F."/>
            <person name="Wang J."/>
            <person name="Jian H."/>
            <person name="Zhang B."/>
            <person name="Li S."/>
            <person name="Wang F."/>
            <person name="Zeng X."/>
            <person name="Gao L."/>
            <person name="Bartlett D.H."/>
            <person name="Yu J."/>
            <person name="Hu S."/>
            <person name="Xiao X."/>
        </authorList>
    </citation>
    <scope>NUCLEOTIDE SEQUENCE [LARGE SCALE GENOMIC DNA]</scope>
    <source>
        <strain evidence="3">WP3 / JCM 13877</strain>
    </source>
</reference>
<dbReference type="AlphaFoldDB" id="B8CQS0"/>
<sequence>MQVISAESVHQSLNFKELVDALDETFSRPAGMPQRQVFSLDESVSHSDAFAVLPSWNEKTIAVKAFTYFPGNPQKDASLASLYSKILIFSRETGEPQALVDGTSVTYWRTAAVSALGSRYLSREDSSKLLVCGTGNLASFMALAHASVRPITQIKVWGRCEEKARATIELIRNQRSDIEVILCDKLENAVGEADIISCATGSPTPLFPGEWVQAGTHTDFVGNHNHDRRECDTGLIKKSAVFVDSKINVFAEAGELLIPVAEGAFSLDDVKGELAQLCQSGTFARTSDEQISLFKTVGTALSDLVGAQLVYAKVSQD</sequence>
<evidence type="ECO:0000256" key="1">
    <source>
        <dbReference type="ARBA" id="ARBA00008903"/>
    </source>
</evidence>
<dbReference type="Gene3D" id="3.30.1780.10">
    <property type="entry name" value="ornithine cyclodeaminase, domain 1"/>
    <property type="match status" value="1"/>
</dbReference>
<dbReference type="RefSeq" id="WP_020913878.1">
    <property type="nucleotide sequence ID" value="NC_011566.1"/>
</dbReference>
<dbReference type="HOGENOM" id="CLU_042088_1_2_6"/>
<dbReference type="Pfam" id="PF02423">
    <property type="entry name" value="OCD_Mu_crystall"/>
    <property type="match status" value="1"/>
</dbReference>
<dbReference type="PANTHER" id="PTHR13812:SF19">
    <property type="entry name" value="KETIMINE REDUCTASE MU-CRYSTALLIN"/>
    <property type="match status" value="1"/>
</dbReference>
<dbReference type="Proteomes" id="UP000000753">
    <property type="component" value="Chromosome"/>
</dbReference>
<dbReference type="Gene3D" id="3.40.50.720">
    <property type="entry name" value="NAD(P)-binding Rossmann-like Domain"/>
    <property type="match status" value="1"/>
</dbReference>
<dbReference type="OrthoDB" id="9809203at2"/>
<dbReference type="InterPro" id="IPR036291">
    <property type="entry name" value="NAD(P)-bd_dom_sf"/>
</dbReference>
<dbReference type="InterPro" id="IPR023401">
    <property type="entry name" value="ODC_N"/>
</dbReference>
<dbReference type="PANTHER" id="PTHR13812">
    <property type="entry name" value="KETIMINE REDUCTASE MU-CRYSTALLIN"/>
    <property type="match status" value="1"/>
</dbReference>
<name>B8CQS0_SHEPW</name>
<proteinExistence type="inferred from homology"/>
<evidence type="ECO:0000313" key="2">
    <source>
        <dbReference type="EMBL" id="ACJ30536.1"/>
    </source>
</evidence>
<organism evidence="2 3">
    <name type="scientific">Shewanella piezotolerans (strain WP3 / JCM 13877)</name>
    <dbReference type="NCBI Taxonomy" id="225849"/>
    <lineage>
        <taxon>Bacteria</taxon>
        <taxon>Pseudomonadati</taxon>
        <taxon>Pseudomonadota</taxon>
        <taxon>Gammaproteobacteria</taxon>
        <taxon>Alteromonadales</taxon>
        <taxon>Shewanellaceae</taxon>
        <taxon>Shewanella</taxon>
    </lineage>
</organism>